<sequence>MGPIASLIPFSFPRVSTYFTPFSLSFSITFGSAGLSIDNQQQSVERQNSATYVPQTLVIGIFLALFVAQLAANGFQILRSRRQGTMEDRQNVQPEQETPRTLAGLQGEGEGEGRTLGPTRDAG</sequence>
<keyword evidence="2" id="KW-0812">Transmembrane</keyword>
<evidence type="ECO:0000256" key="1">
    <source>
        <dbReference type="SAM" id="MobiDB-lite"/>
    </source>
</evidence>
<name>A0A5N6Z2A1_9EURO</name>
<reference evidence="4" key="1">
    <citation type="submission" date="2019-04" db="EMBL/GenBank/DDBJ databases">
        <title>Friends and foes A comparative genomics studyof 23 Aspergillus species from section Flavi.</title>
        <authorList>
            <consortium name="DOE Joint Genome Institute"/>
            <person name="Kjaerbolling I."/>
            <person name="Vesth T."/>
            <person name="Frisvad J.C."/>
            <person name="Nybo J.L."/>
            <person name="Theobald S."/>
            <person name="Kildgaard S."/>
            <person name="Isbrandt T."/>
            <person name="Kuo A."/>
            <person name="Sato A."/>
            <person name="Lyhne E.K."/>
            <person name="Kogle M.E."/>
            <person name="Wiebenga A."/>
            <person name="Kun R.S."/>
            <person name="Lubbers R.J."/>
            <person name="Makela M.R."/>
            <person name="Barry K."/>
            <person name="Chovatia M."/>
            <person name="Clum A."/>
            <person name="Daum C."/>
            <person name="Haridas S."/>
            <person name="He G."/>
            <person name="LaButti K."/>
            <person name="Lipzen A."/>
            <person name="Mondo S."/>
            <person name="Riley R."/>
            <person name="Salamov A."/>
            <person name="Simmons B.A."/>
            <person name="Magnuson J.K."/>
            <person name="Henrissat B."/>
            <person name="Mortensen U.H."/>
            <person name="Larsen T.O."/>
            <person name="Devries R.P."/>
            <person name="Grigoriev I.V."/>
            <person name="Machida M."/>
            <person name="Baker S.E."/>
            <person name="Andersen M.R."/>
        </authorList>
    </citation>
    <scope>NUCLEOTIDE SEQUENCE [LARGE SCALE GENOMIC DNA]</scope>
    <source>
        <strain evidence="4">CBS 553.77</strain>
    </source>
</reference>
<dbReference type="AlphaFoldDB" id="A0A5N6Z2A1"/>
<evidence type="ECO:0000256" key="2">
    <source>
        <dbReference type="SAM" id="Phobius"/>
    </source>
</evidence>
<keyword evidence="4" id="KW-1185">Reference proteome</keyword>
<gene>
    <name evidence="3" type="ORF">BDV28DRAFT_13573</name>
</gene>
<evidence type="ECO:0000313" key="4">
    <source>
        <dbReference type="Proteomes" id="UP000327118"/>
    </source>
</evidence>
<organism evidence="3 4">
    <name type="scientific">Aspergillus coremiiformis</name>
    <dbReference type="NCBI Taxonomy" id="138285"/>
    <lineage>
        <taxon>Eukaryota</taxon>
        <taxon>Fungi</taxon>
        <taxon>Dikarya</taxon>
        <taxon>Ascomycota</taxon>
        <taxon>Pezizomycotina</taxon>
        <taxon>Eurotiomycetes</taxon>
        <taxon>Eurotiomycetidae</taxon>
        <taxon>Eurotiales</taxon>
        <taxon>Aspergillaceae</taxon>
        <taxon>Aspergillus</taxon>
        <taxon>Aspergillus subgen. Circumdati</taxon>
    </lineage>
</organism>
<dbReference type="OrthoDB" id="4361103at2759"/>
<feature type="region of interest" description="Disordered" evidence="1">
    <location>
        <begin position="82"/>
        <end position="123"/>
    </location>
</feature>
<accession>A0A5N6Z2A1</accession>
<protein>
    <submittedName>
        <fullName evidence="3">Uncharacterized protein</fullName>
    </submittedName>
</protein>
<dbReference type="Proteomes" id="UP000327118">
    <property type="component" value="Unassembled WGS sequence"/>
</dbReference>
<evidence type="ECO:0000313" key="3">
    <source>
        <dbReference type="EMBL" id="KAE8351787.1"/>
    </source>
</evidence>
<dbReference type="EMBL" id="ML739155">
    <property type="protein sequence ID" value="KAE8351787.1"/>
    <property type="molecule type" value="Genomic_DNA"/>
</dbReference>
<proteinExistence type="predicted"/>
<keyword evidence="2" id="KW-1133">Transmembrane helix</keyword>
<feature type="transmembrane region" description="Helical" evidence="2">
    <location>
        <begin position="18"/>
        <end position="37"/>
    </location>
</feature>
<feature type="transmembrane region" description="Helical" evidence="2">
    <location>
        <begin position="57"/>
        <end position="78"/>
    </location>
</feature>
<keyword evidence="2" id="KW-0472">Membrane</keyword>